<evidence type="ECO:0000256" key="2">
    <source>
        <dbReference type="SAM" id="Phobius"/>
    </source>
</evidence>
<organism evidence="3">
    <name type="scientific">Arundo donax</name>
    <name type="common">Giant reed</name>
    <name type="synonym">Donax arundinaceus</name>
    <dbReference type="NCBI Taxonomy" id="35708"/>
    <lineage>
        <taxon>Eukaryota</taxon>
        <taxon>Viridiplantae</taxon>
        <taxon>Streptophyta</taxon>
        <taxon>Embryophyta</taxon>
        <taxon>Tracheophyta</taxon>
        <taxon>Spermatophyta</taxon>
        <taxon>Magnoliopsida</taxon>
        <taxon>Liliopsida</taxon>
        <taxon>Poales</taxon>
        <taxon>Poaceae</taxon>
        <taxon>PACMAD clade</taxon>
        <taxon>Arundinoideae</taxon>
        <taxon>Arundineae</taxon>
        <taxon>Arundo</taxon>
    </lineage>
</organism>
<reference evidence="3" key="2">
    <citation type="journal article" date="2015" name="Data Brief">
        <title>Shoot transcriptome of the giant reed, Arundo donax.</title>
        <authorList>
            <person name="Barrero R.A."/>
            <person name="Guerrero F.D."/>
            <person name="Moolhuijzen P."/>
            <person name="Goolsby J.A."/>
            <person name="Tidwell J."/>
            <person name="Bellgard S.E."/>
            <person name="Bellgard M.I."/>
        </authorList>
    </citation>
    <scope>NUCLEOTIDE SEQUENCE</scope>
    <source>
        <tissue evidence="3">Shoot tissue taken approximately 20 cm above the soil surface</tissue>
    </source>
</reference>
<dbReference type="EMBL" id="GBRH01271923">
    <property type="protein sequence ID" value="JAD25972.1"/>
    <property type="molecule type" value="Transcribed_RNA"/>
</dbReference>
<keyword evidence="2" id="KW-0472">Membrane</keyword>
<sequence length="114" mass="11374">MAWICYEEDEAASRLSGCSPGRGGGQLCLSSPVRASRRCLCRQGRPQETGRPAGGSLTWSVPVATAGAPGPSGRRGTRSRCGCAATAACAFIALAGVLLPPVSAPGAPAAGFLS</sequence>
<evidence type="ECO:0000313" key="3">
    <source>
        <dbReference type="EMBL" id="JAD25972.1"/>
    </source>
</evidence>
<evidence type="ECO:0000256" key="1">
    <source>
        <dbReference type="SAM" id="MobiDB-lite"/>
    </source>
</evidence>
<accession>A0A0A8YTR6</accession>
<feature type="transmembrane region" description="Helical" evidence="2">
    <location>
        <begin position="81"/>
        <end position="99"/>
    </location>
</feature>
<keyword evidence="2" id="KW-0812">Transmembrane</keyword>
<feature type="region of interest" description="Disordered" evidence="1">
    <location>
        <begin position="45"/>
        <end position="76"/>
    </location>
</feature>
<proteinExistence type="predicted"/>
<feature type="compositionally biased region" description="Low complexity" evidence="1">
    <location>
        <begin position="64"/>
        <end position="76"/>
    </location>
</feature>
<keyword evidence="2" id="KW-1133">Transmembrane helix</keyword>
<dbReference type="AlphaFoldDB" id="A0A0A8YTR6"/>
<name>A0A0A8YTR6_ARUDO</name>
<reference evidence="3" key="1">
    <citation type="submission" date="2014-09" db="EMBL/GenBank/DDBJ databases">
        <authorList>
            <person name="Magalhaes I.L.F."/>
            <person name="Oliveira U."/>
            <person name="Santos F.R."/>
            <person name="Vidigal T.H.D.A."/>
            <person name="Brescovit A.D."/>
            <person name="Santos A.J."/>
        </authorList>
    </citation>
    <scope>NUCLEOTIDE SEQUENCE</scope>
    <source>
        <tissue evidence="3">Shoot tissue taken approximately 20 cm above the soil surface</tissue>
    </source>
</reference>
<protein>
    <submittedName>
        <fullName evidence="3">Uncharacterized protein</fullName>
    </submittedName>
</protein>